<dbReference type="EMBL" id="CWGJ01000010">
    <property type="protein sequence ID" value="CRX37928.1"/>
    <property type="molecule type" value="Genomic_DNA"/>
</dbReference>
<evidence type="ECO:0000259" key="1">
    <source>
        <dbReference type="Pfam" id="PF11074"/>
    </source>
</evidence>
<sequence length="487" mass="56508">MSTHPLTKSTYVQGKRCLKALFLKERHPEPPLSRSDIKTIRDGMSVGEHARSLYPEGILITAKEMEMALLQTKKEMEAGALVLFEAAFFHEGVFIRTDILKRETSDGPWSLYEVKSGTASDPDVLKEYSRDIAIQFWVLKGCGLVIDGTFLMHLNNKCVYPNLSDLFCIKNMREEVNALLEEIPSDLETMRSVLRQGLEPRLDIGPHCLKPTPCPFKAYCWKEVPKPGIFDIPNCRKRWEFYRQGKVGVNDLSEKDYRNKTQKRALRCYQTNELFLDQYKLQKAFSKWKWPLTYFDIEAISYPIPRYSKTIPWQYLPFQFSCHIQEEAGEIRHIEFLHQSAEDPRPSFIEHMIRAFPEKGSIVVYYKPFEIGRLKELGRDFPEYASIMQGYIKRIVDLKEVIEESVYHPLFLGSFSIKKVAPALLGSESSYSALGVKDGMDAMVSFLEMLESPIDAARIRHDLLEYCKQDTYLMVKLHRYLLDRVHP</sequence>
<dbReference type="InterPro" id="IPR021301">
    <property type="entry name" value="DUF2779"/>
</dbReference>
<dbReference type="SUPFAM" id="SSF53098">
    <property type="entry name" value="Ribonuclease H-like"/>
    <property type="match status" value="1"/>
</dbReference>
<dbReference type="InterPro" id="IPR012337">
    <property type="entry name" value="RNaseH-like_sf"/>
</dbReference>
<dbReference type="RefSeq" id="WP_098037791.1">
    <property type="nucleotide sequence ID" value="NZ_CWGJ01000010.1"/>
</dbReference>
<dbReference type="AlphaFoldDB" id="A0A0H5DPK3"/>
<organism evidence="2 3">
    <name type="scientific">Estrella lausannensis</name>
    <dbReference type="NCBI Taxonomy" id="483423"/>
    <lineage>
        <taxon>Bacteria</taxon>
        <taxon>Pseudomonadati</taxon>
        <taxon>Chlamydiota</taxon>
        <taxon>Chlamydiia</taxon>
        <taxon>Parachlamydiales</taxon>
        <taxon>Candidatus Criblamydiaceae</taxon>
        <taxon>Estrella</taxon>
    </lineage>
</organism>
<keyword evidence="3" id="KW-1185">Reference proteome</keyword>
<feature type="domain" description="DUF2779" evidence="1">
    <location>
        <begin position="294"/>
        <end position="416"/>
    </location>
</feature>
<dbReference type="InterPro" id="IPR011604">
    <property type="entry name" value="PDDEXK-like_dom_sf"/>
</dbReference>
<accession>A0A0H5DPK3</accession>
<dbReference type="Pfam" id="PF11074">
    <property type="entry name" value="DUF2779"/>
    <property type="match status" value="1"/>
</dbReference>
<protein>
    <recommendedName>
        <fullName evidence="1">DUF2779 domain-containing protein</fullName>
    </recommendedName>
</protein>
<reference evidence="3" key="1">
    <citation type="submission" date="2015-06" db="EMBL/GenBank/DDBJ databases">
        <authorList>
            <person name="Bertelli C."/>
        </authorList>
    </citation>
    <scope>NUCLEOTIDE SEQUENCE [LARGE SCALE GENOMIC DNA]</scope>
    <source>
        <strain evidence="3">CRIB-30</strain>
    </source>
</reference>
<name>A0A0H5DPK3_9BACT</name>
<dbReference type="Gene3D" id="3.90.320.10">
    <property type="match status" value="1"/>
</dbReference>
<dbReference type="OrthoDB" id="9783873at2"/>
<evidence type="ECO:0000313" key="2">
    <source>
        <dbReference type="EMBL" id="CRX37928.1"/>
    </source>
</evidence>
<proteinExistence type="predicted"/>
<gene>
    <name evidence="2" type="ORF">ELAC_0573</name>
</gene>
<evidence type="ECO:0000313" key="3">
    <source>
        <dbReference type="Proteomes" id="UP000220251"/>
    </source>
</evidence>
<dbReference type="Proteomes" id="UP000220251">
    <property type="component" value="Unassembled WGS sequence"/>
</dbReference>